<dbReference type="OrthoDB" id="2991175at2"/>
<keyword evidence="3" id="KW-1185">Reference proteome</keyword>
<comment type="caution">
    <text evidence="2">The sequence shown here is derived from an EMBL/GenBank/DDBJ whole genome shotgun (WGS) entry which is preliminary data.</text>
</comment>
<accession>A0A147KBR0</accession>
<sequence length="155" mass="17907">MEDQPKKDTRKPHYLSYNGIASRVEEFVSDVKEKKFDGLVIILRGGSFAGMHLSFLTELPVYFVEYHRPTRMVSWKGNPPPLQSSILVVEDFAGSGTTLQDTLTFLEPAYTVSTFVVCKDKLSRLQDPTYCCFELDSEEKRFIVPWEKHEYENNE</sequence>
<name>A0A147KBR0_9BACI</name>
<evidence type="ECO:0000259" key="1">
    <source>
        <dbReference type="Pfam" id="PF00156"/>
    </source>
</evidence>
<organism evidence="2 3">
    <name type="scientific">Bacillus coahuilensis p1.1.43</name>
    <dbReference type="NCBI Taxonomy" id="1150625"/>
    <lineage>
        <taxon>Bacteria</taxon>
        <taxon>Bacillati</taxon>
        <taxon>Bacillota</taxon>
        <taxon>Bacilli</taxon>
        <taxon>Bacillales</taxon>
        <taxon>Bacillaceae</taxon>
        <taxon>Bacillus</taxon>
    </lineage>
</organism>
<dbReference type="Proteomes" id="UP000074108">
    <property type="component" value="Unassembled WGS sequence"/>
</dbReference>
<dbReference type="SUPFAM" id="SSF53271">
    <property type="entry name" value="PRTase-like"/>
    <property type="match status" value="1"/>
</dbReference>
<feature type="domain" description="Phosphoribosyltransferase" evidence="1">
    <location>
        <begin position="83"/>
        <end position="145"/>
    </location>
</feature>
<dbReference type="Pfam" id="PF00156">
    <property type="entry name" value="Pribosyltran"/>
    <property type="match status" value="1"/>
</dbReference>
<dbReference type="InterPro" id="IPR000836">
    <property type="entry name" value="PRTase_dom"/>
</dbReference>
<dbReference type="Gene3D" id="3.40.50.2020">
    <property type="match status" value="1"/>
</dbReference>
<dbReference type="EMBL" id="LDYG01000007">
    <property type="protein sequence ID" value="KUP08822.1"/>
    <property type="molecule type" value="Genomic_DNA"/>
</dbReference>
<dbReference type="AlphaFoldDB" id="A0A147KBR0"/>
<gene>
    <name evidence="2" type="ORF">Q75_01965</name>
</gene>
<evidence type="ECO:0000313" key="3">
    <source>
        <dbReference type="Proteomes" id="UP000074108"/>
    </source>
</evidence>
<dbReference type="RefSeq" id="WP_059282116.1">
    <property type="nucleotide sequence ID" value="NZ_LDYG01000007.1"/>
</dbReference>
<dbReference type="PATRIC" id="fig|1150625.3.peg.415"/>
<proteinExistence type="predicted"/>
<reference evidence="2 3" key="1">
    <citation type="journal article" date="2016" name="Front. Microbiol.">
        <title>Microevolution Analysis of Bacillus coahuilensis Unveils Differences in Phosphorus Acquisition Strategies and Their Regulation.</title>
        <authorList>
            <person name="Gomez-Lunar Z."/>
            <person name="Hernandez-Gonzalez I."/>
            <person name="Rodriguez-Torres M.D."/>
            <person name="Souza V."/>
            <person name="Olmedo-Alvarez G."/>
        </authorList>
    </citation>
    <scope>NUCLEOTIDE SEQUENCE [LARGE SCALE GENOMIC DNA]</scope>
    <source>
        <strain evidence="3">p1.1.43</strain>
    </source>
</reference>
<protein>
    <recommendedName>
        <fullName evidence="1">Phosphoribosyltransferase domain-containing protein</fullName>
    </recommendedName>
</protein>
<dbReference type="STRING" id="1150625.Q75_01965"/>
<evidence type="ECO:0000313" key="2">
    <source>
        <dbReference type="EMBL" id="KUP08822.1"/>
    </source>
</evidence>
<dbReference type="InterPro" id="IPR029057">
    <property type="entry name" value="PRTase-like"/>
</dbReference>